<evidence type="ECO:0000313" key="2">
    <source>
        <dbReference type="Proteomes" id="UP000002899"/>
    </source>
</evidence>
<dbReference type="AlphaFoldDB" id="A0A1N6LY25"/>
<gene>
    <name evidence="1" type="ORF">BmR1_04g08045</name>
</gene>
<dbReference type="EMBL" id="LN871599">
    <property type="protein sequence ID" value="SIO73786.1"/>
    <property type="molecule type" value="Genomic_DNA"/>
</dbReference>
<dbReference type="KEGG" id="bmic:BmR1_04g08045"/>
<accession>A0A1N6LY25</accession>
<dbReference type="RefSeq" id="XP_021337847.1">
    <property type="nucleotide sequence ID" value="XM_021482657.1"/>
</dbReference>
<name>A0A1N6LY25_BABMR</name>
<organism evidence="1 2">
    <name type="scientific">Babesia microti (strain RI)</name>
    <dbReference type="NCBI Taxonomy" id="1133968"/>
    <lineage>
        <taxon>Eukaryota</taxon>
        <taxon>Sar</taxon>
        <taxon>Alveolata</taxon>
        <taxon>Apicomplexa</taxon>
        <taxon>Aconoidasida</taxon>
        <taxon>Piroplasmida</taxon>
        <taxon>Babesiidae</taxon>
        <taxon>Babesia</taxon>
    </lineage>
</organism>
<dbReference type="GeneID" id="24426247"/>
<reference evidence="1 2" key="2">
    <citation type="journal article" date="2013" name="PLoS ONE">
        <title>Whole genome mapping and re-organization of the nuclear and mitochondrial genomes of Babesia microti isolates.</title>
        <authorList>
            <person name="Cornillot E."/>
            <person name="Dassouli A."/>
            <person name="Garg A."/>
            <person name="Pachikara N."/>
            <person name="Randazzo S."/>
            <person name="Depoix D."/>
            <person name="Carcy B."/>
            <person name="Delbecq S."/>
            <person name="Frutos R."/>
            <person name="Silva J.C."/>
            <person name="Sutton R."/>
            <person name="Krause P.J."/>
            <person name="Mamoun C.B."/>
        </authorList>
    </citation>
    <scope>NUCLEOTIDE SEQUENCE [LARGE SCALE GENOMIC DNA]</scope>
    <source>
        <strain evidence="1 2">RI</strain>
    </source>
</reference>
<reference evidence="1 2" key="1">
    <citation type="journal article" date="2012" name="Nucleic Acids Res.">
        <title>Sequencing of the smallest Apicomplexan genome from the human pathogen Babesia microti.</title>
        <authorList>
            <person name="Cornillot E."/>
            <person name="Hadj-Kaddour K."/>
            <person name="Dassouli A."/>
            <person name="Noel B."/>
            <person name="Ranwez V."/>
            <person name="Vacherie B."/>
            <person name="Augagneur Y."/>
            <person name="Bres V."/>
            <person name="Duclos A."/>
            <person name="Randazzo S."/>
            <person name="Carcy B."/>
            <person name="Debierre-Grockiego F."/>
            <person name="Delbecq S."/>
            <person name="Moubri-Menage K."/>
            <person name="Shams-Eldin H."/>
            <person name="Usmani-Brown S."/>
            <person name="Bringaud F."/>
            <person name="Wincker P."/>
            <person name="Vivares C.P."/>
            <person name="Schwarz R.T."/>
            <person name="Schetters T.P."/>
            <person name="Krause P.J."/>
            <person name="Gorenflot A."/>
            <person name="Berry V."/>
            <person name="Barbe V."/>
            <person name="Ben Mamoun C."/>
        </authorList>
    </citation>
    <scope>NUCLEOTIDE SEQUENCE [LARGE SCALE GENOMIC DNA]</scope>
    <source>
        <strain evidence="1 2">RI</strain>
    </source>
</reference>
<evidence type="ECO:0000313" key="1">
    <source>
        <dbReference type="EMBL" id="SIO73786.1"/>
    </source>
</evidence>
<proteinExistence type="predicted"/>
<reference evidence="1 2" key="3">
    <citation type="journal article" date="2016" name="Sci. Rep.">
        <title>Genome-wide diversity and gene expression profiling of Babesia microti isolates identify polymorphic genes that mediate host-pathogen interactions.</title>
        <authorList>
            <person name="Silva J.C."/>
            <person name="Cornillot E."/>
            <person name="McCracken C."/>
            <person name="Usmani-Brown S."/>
            <person name="Dwivedi A."/>
            <person name="Ifeonu O.O."/>
            <person name="Crabtree J."/>
            <person name="Gotia H.T."/>
            <person name="Virji A.Z."/>
            <person name="Reynes C."/>
            <person name="Colinge J."/>
            <person name="Kumar V."/>
            <person name="Lawres L."/>
            <person name="Pazzi J.E."/>
            <person name="Pablo J.V."/>
            <person name="Hung C."/>
            <person name="Brancato J."/>
            <person name="Kumari P."/>
            <person name="Orvis J."/>
            <person name="Tretina K."/>
            <person name="Chibucos M."/>
            <person name="Ott S."/>
            <person name="Sadzewicz L."/>
            <person name="Sengamalay N."/>
            <person name="Shetty A.C."/>
            <person name="Su Q."/>
            <person name="Tallon L."/>
            <person name="Fraser C.M."/>
            <person name="Frutos R."/>
            <person name="Molina D.M."/>
            <person name="Krause P.J."/>
            <person name="Ben Mamoun C."/>
        </authorList>
    </citation>
    <scope>NUCLEOTIDE SEQUENCE [LARGE SCALE GENOMIC DNA]</scope>
    <source>
        <strain evidence="1 2">RI</strain>
    </source>
</reference>
<dbReference type="VEuPathDB" id="PiroplasmaDB:BmR1_04g08045"/>
<keyword evidence="2" id="KW-1185">Reference proteome</keyword>
<protein>
    <submittedName>
        <fullName evidence="1">Uncharacterized protein</fullName>
    </submittedName>
</protein>
<dbReference type="Proteomes" id="UP000002899">
    <property type="component" value="Chromosome IV"/>
</dbReference>
<sequence>MMRTIQLYQNVPLKTNVNLAKICSRKYTAVIPRNKLLIGRATHLSNNKFELLHILAALNKLKINGIRGRKRFGLLLKLIPTSIGHDRLSHSFVQTLFSFKDQNFTNWLTKSSLLRLYIVPFLEKCIILSPPELISGYSLPLIQLGIKSDIFKTRLATSTIDYGTHFPLEQILHSICYLHWHQMNSLESVITLANLITDVGRIVSFHDSHFSIGNLVQWLSELGIRHDPLLEQLEQFLLEPASTVTSNCGQDTLNMSREYVRMLLMEKGEFDMPGDAFISFRQHWPEDRHVSFKKIGNAYFWYTGRFKYKPLMAIGMDKINSIDLCKIVVFGKFATNNLFEAIVYDYSPNKYKGGYTRCYKSVDGELFGRFILKLAIAVKIPHEIANYFIDTAIEKLKQTSLTGKEAMIEASFHMGISVWHKWPSSLVSSIGGLTLKSLAYIHLMDLPNSHNSVVKFANKFNLNSFGSLPFTAILTSDSATTSGGGLCDKYVTQTRKLVPLPRGTSFVPVYDRSTFHNYKWNKSKGHYPRGIEDASNRLSDQIVDLNKMSHISLHHANSDTYKDLEVLKTSEIAILAIINQLILNGSKNISNSLLEIITNIGRFRRYMTTPYSKIDQAYTLWTSAPAQNYNKRIQAQLDKLGSTDSVDPRFTILQSDENNISATDNVDKFERSKSNKMMDRPFGLQKRLEYFEEYLHRLSKQGMLLFESASGEIQKTSSLENNVYQTLLSFHSREEVKKQVCATTFTIDLVITPRQQ</sequence>